<keyword evidence="1" id="KW-1133">Transmembrane helix</keyword>
<evidence type="ECO:0000259" key="3">
    <source>
        <dbReference type="Pfam" id="PF16220"/>
    </source>
</evidence>
<dbReference type="InterPro" id="IPR032623">
    <property type="entry name" value="FecR_N"/>
</dbReference>
<dbReference type="Pfam" id="PF04773">
    <property type="entry name" value="FecR"/>
    <property type="match status" value="1"/>
</dbReference>
<feature type="transmembrane region" description="Helical" evidence="1">
    <location>
        <begin position="105"/>
        <end position="127"/>
    </location>
</feature>
<dbReference type="AlphaFoldDB" id="A0A6A1R759"/>
<dbReference type="PIRSF" id="PIRSF018266">
    <property type="entry name" value="FecR"/>
    <property type="match status" value="1"/>
</dbReference>
<evidence type="ECO:0000259" key="2">
    <source>
        <dbReference type="Pfam" id="PF04773"/>
    </source>
</evidence>
<accession>A0A6A1R759</accession>
<gene>
    <name evidence="4" type="ORF">F7P80_02875</name>
</gene>
<dbReference type="InterPro" id="IPR012373">
    <property type="entry name" value="Ferrdict_sens_TM"/>
</dbReference>
<dbReference type="Gene3D" id="2.60.120.1440">
    <property type="match status" value="1"/>
</dbReference>
<evidence type="ECO:0000256" key="1">
    <source>
        <dbReference type="SAM" id="Phobius"/>
    </source>
</evidence>
<dbReference type="PANTHER" id="PTHR30273:SF2">
    <property type="entry name" value="PROTEIN FECR"/>
    <property type="match status" value="1"/>
</dbReference>
<comment type="caution">
    <text evidence="4">The sequence shown here is derived from an EMBL/GenBank/DDBJ whole genome shotgun (WGS) entry which is preliminary data.</text>
</comment>
<dbReference type="InterPro" id="IPR006860">
    <property type="entry name" value="FecR"/>
</dbReference>
<dbReference type="RefSeq" id="WP_151042564.1">
    <property type="nucleotide sequence ID" value="NZ_CATYED010000024.1"/>
</dbReference>
<feature type="domain" description="FecR protein" evidence="2">
    <location>
        <begin position="139"/>
        <end position="235"/>
    </location>
</feature>
<dbReference type="PANTHER" id="PTHR30273">
    <property type="entry name" value="PERIPLASMIC SIGNAL SENSOR AND SIGMA FACTOR ACTIVATOR FECR-RELATED"/>
    <property type="match status" value="1"/>
</dbReference>
<feature type="domain" description="FecR N-terminal" evidence="3">
    <location>
        <begin position="17"/>
        <end position="56"/>
    </location>
</feature>
<proteinExistence type="predicted"/>
<dbReference type="GO" id="GO:0016989">
    <property type="term" value="F:sigma factor antagonist activity"/>
    <property type="evidence" value="ECO:0007669"/>
    <property type="project" value="TreeGrafter"/>
</dbReference>
<protein>
    <submittedName>
        <fullName evidence="4">DUF4880 domain-containing protein</fullName>
    </submittedName>
</protein>
<keyword evidence="1" id="KW-0812">Transmembrane</keyword>
<sequence length="361" mass="39990">MTTTPSLSSNDPPQLRQQVLGWLVRRNDAGWTAQDETLFQHWLSADPRHAEMYAQCDSHWAQLDAMPADLVASMRRKLKEDKAPASAARVKHAKPQRVQASRRSFLFWPATSALTMAAIGGVGYMAWQHLQAQPLSVQAYQTERGQQQNIALSDGSHLRMDTATRLEVRMFRQRREVRLLDGQAVFEVQHDGRPFHVLAASHRVTVVGTRFSVRYTPDIPGNDGVQVAVEEGKVRVAALRETEVDGGSYDLLAGQLLTAGQQLQTDGRGGAGEVTNLSASGIAPWRQQRVSFLDVPLSQALAELERYRPTGLVVRDAKVAALRLSGTFDPMMVNALHKALPRVLPVRLEERHGVSEVVSDK</sequence>
<organism evidence="4">
    <name type="scientific">Comamonas kerstersii</name>
    <dbReference type="NCBI Taxonomy" id="225992"/>
    <lineage>
        <taxon>Bacteria</taxon>
        <taxon>Pseudomonadati</taxon>
        <taxon>Pseudomonadota</taxon>
        <taxon>Betaproteobacteria</taxon>
        <taxon>Burkholderiales</taxon>
        <taxon>Comamonadaceae</taxon>
        <taxon>Comamonas</taxon>
    </lineage>
</organism>
<keyword evidence="1" id="KW-0472">Membrane</keyword>
<name>A0A6A1R759_9BURK</name>
<dbReference type="EMBL" id="VZOT01000001">
    <property type="protein sequence ID" value="KAB0588858.1"/>
    <property type="molecule type" value="Genomic_DNA"/>
</dbReference>
<evidence type="ECO:0000313" key="4">
    <source>
        <dbReference type="EMBL" id="KAB0588858.1"/>
    </source>
</evidence>
<reference evidence="4" key="1">
    <citation type="submission" date="2019-09" db="EMBL/GenBank/DDBJ databases">
        <title>Draft genome sequences of 48 bacterial type strains from the CCUG.</title>
        <authorList>
            <person name="Tunovic T."/>
            <person name="Pineiro-Iglesias B."/>
            <person name="Unosson C."/>
            <person name="Inganas E."/>
            <person name="Ohlen M."/>
            <person name="Cardew S."/>
            <person name="Jensie-Markopoulos S."/>
            <person name="Salva-Serra F."/>
            <person name="Jaen-Luchoro D."/>
            <person name="Karlsson R."/>
            <person name="Svensson-Stadler L."/>
            <person name="Chun J."/>
            <person name="Moore E."/>
        </authorList>
    </citation>
    <scope>NUCLEOTIDE SEQUENCE</scope>
    <source>
        <strain evidence="4">CCUG 15333</strain>
    </source>
</reference>
<dbReference type="Pfam" id="PF16220">
    <property type="entry name" value="DUF4880"/>
    <property type="match status" value="1"/>
</dbReference>